<dbReference type="Pfam" id="PF05742">
    <property type="entry name" value="TANGO2"/>
    <property type="match status" value="1"/>
</dbReference>
<dbReference type="InterPro" id="IPR008551">
    <property type="entry name" value="TANGO2"/>
</dbReference>
<accession>Q4QI06</accession>
<evidence type="ECO:0000313" key="1">
    <source>
        <dbReference type="EMBL" id="CAJ02369.1"/>
    </source>
</evidence>
<dbReference type="AlphaFoldDB" id="Q4QI06"/>
<reference evidence="1 2" key="1">
    <citation type="journal article" date="2005" name="Science">
        <title>The genome of the kinetoplastid parasite, Leishmania major.</title>
        <authorList>
            <person name="Ivens A.C."/>
            <person name="Peacock C.S."/>
            <person name="Worthey E.A."/>
            <person name="Murphy L."/>
            <person name="Aggarwal G."/>
            <person name="Berriman M."/>
            <person name="Sisk E."/>
            <person name="Rajandream M.A."/>
            <person name="Adlem E."/>
            <person name="Aert R."/>
            <person name="Anupama A."/>
            <person name="Apostolou Z."/>
            <person name="Attipoe P."/>
            <person name="Bason N."/>
            <person name="Bauser C."/>
            <person name="Beck A."/>
            <person name="Beverley S.M."/>
            <person name="Bianchettin G."/>
            <person name="Borzym K."/>
            <person name="Bothe G."/>
            <person name="Bruschi C.V."/>
            <person name="Collins M."/>
            <person name="Cadag E."/>
            <person name="Ciarloni L."/>
            <person name="Clayton C."/>
            <person name="Coulson R.M."/>
            <person name="Cronin A."/>
            <person name="Cruz A.K."/>
            <person name="Davies R.M."/>
            <person name="De Gaudenzi J."/>
            <person name="Dobson D.E."/>
            <person name="Duesterhoeft A."/>
            <person name="Fazelina G."/>
            <person name="Fosker N."/>
            <person name="Frasch A.C."/>
            <person name="Fraser A."/>
            <person name="Fuchs M."/>
            <person name="Gabel C."/>
            <person name="Goble A."/>
            <person name="Goffeau A."/>
            <person name="Harris D."/>
            <person name="Hertz-Fowler C."/>
            <person name="Hilbert H."/>
            <person name="Horn D."/>
            <person name="Huang Y."/>
            <person name="Klages S."/>
            <person name="Knights A."/>
            <person name="Kube M."/>
            <person name="Larke N."/>
            <person name="Litvin L."/>
            <person name="Lord A."/>
            <person name="Louie T."/>
            <person name="Marra M."/>
            <person name="Masuy D."/>
            <person name="Matthews K."/>
            <person name="Michaeli S."/>
            <person name="Mottram J.C."/>
            <person name="Muller-Auer S."/>
            <person name="Munden H."/>
            <person name="Nelson S."/>
            <person name="Norbertczak H."/>
            <person name="Oliver K."/>
            <person name="O'neil S."/>
            <person name="Pentony M."/>
            <person name="Pohl T.M."/>
            <person name="Price C."/>
            <person name="Purnelle B."/>
            <person name="Quail M.A."/>
            <person name="Rabbinowitsch E."/>
            <person name="Reinhardt R."/>
            <person name="Rieger M."/>
            <person name="Rinta J."/>
            <person name="Robben J."/>
            <person name="Robertson L."/>
            <person name="Ruiz J.C."/>
            <person name="Rutter S."/>
            <person name="Saunders D."/>
            <person name="Schafer M."/>
            <person name="Schein J."/>
            <person name="Schwartz D.C."/>
            <person name="Seeger K."/>
            <person name="Seyler A."/>
            <person name="Sharp S."/>
            <person name="Shin H."/>
            <person name="Sivam D."/>
            <person name="Squares R."/>
            <person name="Squares S."/>
            <person name="Tosato V."/>
            <person name="Vogt C."/>
            <person name="Volckaert G."/>
            <person name="Wambutt R."/>
            <person name="Warren T."/>
            <person name="Wedler H."/>
            <person name="Woodward J."/>
            <person name="Zhou S."/>
            <person name="Zimmermann W."/>
            <person name="Smith D.F."/>
            <person name="Blackwell J.M."/>
            <person name="Stuart K.D."/>
            <person name="Barrell B."/>
            <person name="Myler P.J."/>
        </authorList>
    </citation>
    <scope>NUCLEOTIDE SEQUENCE [LARGE SCALE GENOMIC DNA]</scope>
    <source>
        <strain evidence="2">MHOM/IL/81/Friedlin</strain>
    </source>
</reference>
<proteinExistence type="predicted"/>
<dbReference type="PANTHER" id="PTHR17985:SF8">
    <property type="entry name" value="TRANSPORT AND GOLGI ORGANIZATION PROTEIN 2 HOMOLOG"/>
    <property type="match status" value="1"/>
</dbReference>
<dbReference type="PANTHER" id="PTHR17985">
    <property type="entry name" value="SER/THR-RICH PROTEIN T10 IN DGCR REGION"/>
    <property type="match status" value="1"/>
</dbReference>
<dbReference type="RefSeq" id="XP_001681192.1">
    <property type="nucleotide sequence ID" value="XM_001681140.1"/>
</dbReference>
<keyword evidence="2" id="KW-1185">Reference proteome</keyword>
<dbReference type="HOGENOM" id="CLU_539129_0_0_1"/>
<protein>
    <recommendedName>
        <fullName evidence="3">NRDE protein</fullName>
    </recommendedName>
</protein>
<evidence type="ECO:0000313" key="2">
    <source>
        <dbReference type="Proteomes" id="UP000000542"/>
    </source>
</evidence>
<dbReference type="KEGG" id="lma:LMJF_09_0200"/>
<dbReference type="eggNOG" id="ENOG502S1CQ">
    <property type="taxonomic scope" value="Eukaryota"/>
</dbReference>
<dbReference type="InParanoid" id="Q4QI06"/>
<dbReference type="VEuPathDB" id="TriTrypDB:LmjF.09.0200"/>
<dbReference type="VEuPathDB" id="TriTrypDB:LMJLV39_090007400"/>
<evidence type="ECO:0008006" key="3">
    <source>
        <dbReference type="Google" id="ProtNLM"/>
    </source>
</evidence>
<dbReference type="Proteomes" id="UP000000542">
    <property type="component" value="Chromosome 9"/>
</dbReference>
<reference evidence="1 2" key="2">
    <citation type="journal article" date="2011" name="Genome Res.">
        <title>Chromosome and gene copy number variation allow major structural change between species and strains of Leishmania.</title>
        <authorList>
            <person name="Rogers M.B."/>
            <person name="Hilley J.D."/>
            <person name="Dickens N.J."/>
            <person name="Wilkes J."/>
            <person name="Bates P.A."/>
            <person name="Depledge D.P."/>
            <person name="Harris D."/>
            <person name="Her Y."/>
            <person name="Herzyk P."/>
            <person name="Imamura H."/>
            <person name="Otto T.D."/>
            <person name="Sanders M."/>
            <person name="Seeger K."/>
            <person name="Dujardin J.C."/>
            <person name="Berriman M."/>
            <person name="Smith D.F."/>
            <person name="Hertz-Fowler C."/>
            <person name="Mottram J.C."/>
        </authorList>
    </citation>
    <scope>NUCLEOTIDE SEQUENCE [LARGE SCALE GENOMIC DNA]</scope>
    <source>
        <strain evidence="2">MHOM/IL/81/Friedlin</strain>
    </source>
</reference>
<organism evidence="1 2">
    <name type="scientific">Leishmania major</name>
    <dbReference type="NCBI Taxonomy" id="5664"/>
    <lineage>
        <taxon>Eukaryota</taxon>
        <taxon>Discoba</taxon>
        <taxon>Euglenozoa</taxon>
        <taxon>Kinetoplastea</taxon>
        <taxon>Metakinetoplastina</taxon>
        <taxon>Trypanosomatida</taxon>
        <taxon>Trypanosomatidae</taxon>
        <taxon>Leishmaniinae</taxon>
        <taxon>Leishmania</taxon>
    </lineage>
</organism>
<dbReference type="OMA" id="CERFPFI"/>
<dbReference type="VEuPathDB" id="TriTrypDB:LMJSD75_090007100"/>
<gene>
    <name evidence="1" type="ORF">LMJF_09_0200</name>
</gene>
<dbReference type="EMBL" id="FR796405">
    <property type="protein sequence ID" value="CAJ02369.1"/>
    <property type="molecule type" value="Genomic_DNA"/>
</dbReference>
<sequence>MCILAFITRHCERFPFILIGNRDEELARVTGGLTLDTSTGLVWALDRRAGGSWMGIEPRSGRFAILTNCRRSPAAPLTCSATARDEDQCGGSERGEPAQRTGLSTAAAVWRGAAPLSHICAHTTVVPVAALPAVPATAKTAAEDNHCPQHSKQLQTVTLAYDPPTSRGLVIKNFLQTGILPGDTAQTPIGCTRSEDAEAPLDKSAATRAALPAVLRVPPYYAGFNLLSCDDLRRCGVDAVTSEHGRQVSGNTSAAAPEILYTTNRYAAEHRQPVAPGQVHCLQNSYLDNMHGEPITARLGQLFTDALHRVIDPIAAEQPPSSTSGITPAIVTEVATALADECLCDRCNFDLPKMEKTALSAAEAAALHAQLHSNSPLLGFTEKELREYFGNSAVGDGDDVSVRFCDGGAATREAYLQSSIFKVPFRGYGTRMQSMVLVERVAAVPSTLPNVALSASTTTVIHFCQREVSVDVATQRVVAAPWIAYRILQDGSCLRDSAETPTSSCT</sequence>
<dbReference type="VEuPathDB" id="TriTrypDB:LMJFC_090008400"/>
<dbReference type="GeneID" id="5649447"/>
<name>Q4QI06_LEIMA</name>